<comment type="caution">
    <text evidence="1">The sequence shown here is derived from an EMBL/GenBank/DDBJ whole genome shotgun (WGS) entry which is preliminary data.</text>
</comment>
<dbReference type="AlphaFoldDB" id="A0A819QDU1"/>
<reference evidence="1" key="1">
    <citation type="submission" date="2021-02" db="EMBL/GenBank/DDBJ databases">
        <authorList>
            <person name="Nowell W R."/>
        </authorList>
    </citation>
    <scope>NUCLEOTIDE SEQUENCE</scope>
</reference>
<evidence type="ECO:0000313" key="1">
    <source>
        <dbReference type="EMBL" id="CAF4022837.1"/>
    </source>
</evidence>
<protein>
    <recommendedName>
        <fullName evidence="3">TIR domain-containing protein</fullName>
    </recommendedName>
</protein>
<sequence length="163" mass="18573">MNFAKDDFIIKCLKQFFPNEPVSTTDFVAKNKQRPQPVIDKAQDFLMDLFILAGDLSRMATIDLAKQPNQDVAKQIWYNLQQPEGSEPLPDKSKKETTPKIYISYNWDDEAYCRTFVKALHDNTTVPIWVDIEQTDELEDSWGYAASAIESATVIIVLASSAY</sequence>
<dbReference type="Gene3D" id="3.40.50.10140">
    <property type="entry name" value="Toll/interleukin-1 receptor homology (TIR) domain"/>
    <property type="match status" value="1"/>
</dbReference>
<dbReference type="SUPFAM" id="SSF52200">
    <property type="entry name" value="Toll/Interleukin receptor TIR domain"/>
    <property type="match status" value="1"/>
</dbReference>
<dbReference type="EMBL" id="CAJOAZ010003690">
    <property type="protein sequence ID" value="CAF4022837.1"/>
    <property type="molecule type" value="Genomic_DNA"/>
</dbReference>
<dbReference type="Proteomes" id="UP000663844">
    <property type="component" value="Unassembled WGS sequence"/>
</dbReference>
<evidence type="ECO:0008006" key="3">
    <source>
        <dbReference type="Google" id="ProtNLM"/>
    </source>
</evidence>
<dbReference type="InterPro" id="IPR035897">
    <property type="entry name" value="Toll_tir_struct_dom_sf"/>
</dbReference>
<organism evidence="1 2">
    <name type="scientific">Adineta steineri</name>
    <dbReference type="NCBI Taxonomy" id="433720"/>
    <lineage>
        <taxon>Eukaryota</taxon>
        <taxon>Metazoa</taxon>
        <taxon>Spiralia</taxon>
        <taxon>Gnathifera</taxon>
        <taxon>Rotifera</taxon>
        <taxon>Eurotatoria</taxon>
        <taxon>Bdelloidea</taxon>
        <taxon>Adinetida</taxon>
        <taxon>Adinetidae</taxon>
        <taxon>Adineta</taxon>
    </lineage>
</organism>
<evidence type="ECO:0000313" key="2">
    <source>
        <dbReference type="Proteomes" id="UP000663844"/>
    </source>
</evidence>
<proteinExistence type="predicted"/>
<name>A0A819QDU1_9BILA</name>
<gene>
    <name evidence="1" type="ORF">OXD698_LOCUS30807</name>
</gene>
<accession>A0A819QDU1</accession>
<feature type="non-terminal residue" evidence="1">
    <location>
        <position position="1"/>
    </location>
</feature>